<evidence type="ECO:0000256" key="7">
    <source>
        <dbReference type="ARBA" id="ARBA00022840"/>
    </source>
</evidence>
<dbReference type="PANTHER" id="PTHR45674">
    <property type="entry name" value="DNA LIGASE 1/3 FAMILY MEMBER"/>
    <property type="match status" value="1"/>
</dbReference>
<evidence type="ECO:0000256" key="2">
    <source>
        <dbReference type="ARBA" id="ARBA00022618"/>
    </source>
</evidence>
<dbReference type="GO" id="GO:0006310">
    <property type="term" value="P:DNA recombination"/>
    <property type="evidence" value="ECO:0007669"/>
    <property type="project" value="UniProtKB-KW"/>
</dbReference>
<dbReference type="InterPro" id="IPR050191">
    <property type="entry name" value="ATP-dep_DNA_ligase"/>
</dbReference>
<dbReference type="GO" id="GO:0071897">
    <property type="term" value="P:DNA biosynthetic process"/>
    <property type="evidence" value="ECO:0007669"/>
    <property type="project" value="InterPro"/>
</dbReference>
<comment type="function">
    <text evidence="13">DNA ligase that seals nicks in double-stranded DNA during DNA replication, DNA recombination and DNA repair.</text>
</comment>
<dbReference type="Gene3D" id="1.10.3260.10">
    <property type="entry name" value="DNA ligase, ATP-dependent, N-terminal domain"/>
    <property type="match status" value="1"/>
</dbReference>
<dbReference type="InterPro" id="IPR000977">
    <property type="entry name" value="DNA_ligase_ATP-dep"/>
</dbReference>
<dbReference type="PROSITE" id="PS50160">
    <property type="entry name" value="DNA_LIGASE_A3"/>
    <property type="match status" value="1"/>
</dbReference>
<dbReference type="PANTHER" id="PTHR45674:SF13">
    <property type="entry name" value="DNA LIGASE-RELATED"/>
    <property type="match status" value="1"/>
</dbReference>
<dbReference type="InterPro" id="IPR012308">
    <property type="entry name" value="DNA_ligase_ATP-dep_N"/>
</dbReference>
<keyword evidence="18" id="KW-1185">Reference proteome</keyword>
<dbReference type="Pfam" id="PF04675">
    <property type="entry name" value="DNA_ligase_A_N"/>
    <property type="match status" value="1"/>
</dbReference>
<dbReference type="GO" id="GO:0003677">
    <property type="term" value="F:DNA binding"/>
    <property type="evidence" value="ECO:0007669"/>
    <property type="project" value="InterPro"/>
</dbReference>
<dbReference type="Pfam" id="PF01068">
    <property type="entry name" value="DNA_ligase_A_M"/>
    <property type="match status" value="1"/>
</dbReference>
<keyword evidence="4" id="KW-0479">Metal-binding</keyword>
<dbReference type="NCBIfam" id="TIGR00574">
    <property type="entry name" value="dnl1"/>
    <property type="match status" value="1"/>
</dbReference>
<keyword evidence="8" id="KW-0460">Magnesium</keyword>
<keyword evidence="6 14" id="KW-0227">DNA damage</keyword>
<dbReference type="GO" id="GO:0006260">
    <property type="term" value="P:DNA replication"/>
    <property type="evidence" value="ECO:0007669"/>
    <property type="project" value="UniProtKB-KW"/>
</dbReference>
<keyword evidence="10 14" id="KW-0234">DNA repair</keyword>
<dbReference type="GO" id="GO:0006281">
    <property type="term" value="P:DNA repair"/>
    <property type="evidence" value="ECO:0007669"/>
    <property type="project" value="UniProtKB-KW"/>
</dbReference>
<dbReference type="EC" id="6.5.1.1" evidence="14"/>
<dbReference type="SUPFAM" id="SSF56091">
    <property type="entry name" value="DNA ligase/mRNA capping enzyme, catalytic domain"/>
    <property type="match status" value="1"/>
</dbReference>
<evidence type="ECO:0000256" key="10">
    <source>
        <dbReference type="ARBA" id="ARBA00023204"/>
    </source>
</evidence>
<dbReference type="GO" id="GO:0005524">
    <property type="term" value="F:ATP binding"/>
    <property type="evidence" value="ECO:0007669"/>
    <property type="project" value="UniProtKB-KW"/>
</dbReference>
<dbReference type="AlphaFoldDB" id="A0A542YN70"/>
<evidence type="ECO:0000256" key="9">
    <source>
        <dbReference type="ARBA" id="ARBA00023172"/>
    </source>
</evidence>
<dbReference type="CDD" id="cd07901">
    <property type="entry name" value="Adenylation_DNA_ligase_Arch_LigB"/>
    <property type="match status" value="1"/>
</dbReference>
<evidence type="ECO:0000256" key="1">
    <source>
        <dbReference type="ARBA" id="ARBA00022598"/>
    </source>
</evidence>
<keyword evidence="11" id="KW-0131">Cell cycle</keyword>
<evidence type="ECO:0000256" key="12">
    <source>
        <dbReference type="ARBA" id="ARBA00034003"/>
    </source>
</evidence>
<evidence type="ECO:0000256" key="11">
    <source>
        <dbReference type="ARBA" id="ARBA00023306"/>
    </source>
</evidence>
<sequence>MPLSVRAVMLGRMQFARVIETSAAVAATSSRTAKVEALAQTLRAAASEGGVMVELVAAYLAGRLPQRRVGVGWRSLRASFAPATDSTLSVTEVDAALTELAGLGGAGSVAGRSAALRDLLGRATRDEQAWLRRLLTGELRQGASDGVLQKAVAVAADVPEPVVRRAVMLAGFVGPVAAVALAHVDDPSAAEEALGQIRLEVGRPLRPMLASSAPDVATAMTGGADDHPMALESKLDGIRIQAHLDRSDATQPVRLFTRTLEEVTERLPEVVEVLLELPAERAVLDGEVIAVQDDGRPAPFQVTGARTASSADPERLRQDVPLTTFLFDLLHRDGRDLVDAPAQERWGELSDLAPALLVPRTVTGDPAVGEEFFRERVSAGHEGVVVKVLEAPYGAGRRGAGWVKVKPRHTLDLVVLGVEWGSGRRRGKLSNIHLGARDEETGELVMLGKTFKGMTDAMLEWQTERFTALETYREGHVVYVRPEQVVEIAFDGVQRSRRYPGGVALRFARVLRYRDDKPVGEIDTLQRVRELG</sequence>
<dbReference type="GO" id="GO:0046872">
    <property type="term" value="F:metal ion binding"/>
    <property type="evidence" value="ECO:0007669"/>
    <property type="project" value="UniProtKB-KW"/>
</dbReference>
<name>A0A542YN70_9MICO</name>
<evidence type="ECO:0000256" key="4">
    <source>
        <dbReference type="ARBA" id="ARBA00022723"/>
    </source>
</evidence>
<evidence type="ECO:0000256" key="8">
    <source>
        <dbReference type="ARBA" id="ARBA00022842"/>
    </source>
</evidence>
<dbReference type="SUPFAM" id="SSF117018">
    <property type="entry name" value="ATP-dependent DNA ligase DNA-binding domain"/>
    <property type="match status" value="1"/>
</dbReference>
<keyword evidence="1 14" id="KW-0436">Ligase</keyword>
<dbReference type="InterPro" id="IPR036599">
    <property type="entry name" value="DNA_ligase_N_sf"/>
</dbReference>
<evidence type="ECO:0000256" key="15">
    <source>
        <dbReference type="RuleBase" id="RU004196"/>
    </source>
</evidence>
<reference evidence="17 18" key="1">
    <citation type="submission" date="2019-06" db="EMBL/GenBank/DDBJ databases">
        <title>Sequencing the genomes of 1000 actinobacteria strains.</title>
        <authorList>
            <person name="Klenk H.-P."/>
        </authorList>
    </citation>
    <scope>NUCLEOTIDE SEQUENCE [LARGE SCALE GENOMIC DNA]</scope>
    <source>
        <strain evidence="17 18">DSM 12335</strain>
    </source>
</reference>
<dbReference type="FunFam" id="2.40.50.140:FF:000163">
    <property type="entry name" value="Probable DNA ligase"/>
    <property type="match status" value="1"/>
</dbReference>
<dbReference type="SUPFAM" id="SSF50249">
    <property type="entry name" value="Nucleic acid-binding proteins"/>
    <property type="match status" value="1"/>
</dbReference>
<dbReference type="GO" id="GO:0051301">
    <property type="term" value="P:cell division"/>
    <property type="evidence" value="ECO:0007669"/>
    <property type="project" value="UniProtKB-KW"/>
</dbReference>
<proteinExistence type="inferred from homology"/>
<gene>
    <name evidence="17" type="ORF">FB467_0562</name>
</gene>
<dbReference type="Proteomes" id="UP000319516">
    <property type="component" value="Unassembled WGS sequence"/>
</dbReference>
<dbReference type="CDD" id="cd07972">
    <property type="entry name" value="OBF_DNA_ligase_Arch_LigB"/>
    <property type="match status" value="1"/>
</dbReference>
<keyword evidence="2" id="KW-0132">Cell division</keyword>
<dbReference type="Gene3D" id="2.40.50.140">
    <property type="entry name" value="Nucleic acid-binding proteins"/>
    <property type="match status" value="1"/>
</dbReference>
<comment type="catalytic activity">
    <reaction evidence="12 14">
        <text>ATP + (deoxyribonucleotide)n-3'-hydroxyl + 5'-phospho-(deoxyribonucleotide)m = (deoxyribonucleotide)n+m + AMP + diphosphate.</text>
        <dbReference type="EC" id="6.5.1.1"/>
    </reaction>
</comment>
<accession>A0A542YN70</accession>
<dbReference type="NCBIfam" id="NF002868">
    <property type="entry name" value="PRK03180.1"/>
    <property type="match status" value="1"/>
</dbReference>
<dbReference type="GO" id="GO:0003910">
    <property type="term" value="F:DNA ligase (ATP) activity"/>
    <property type="evidence" value="ECO:0007669"/>
    <property type="project" value="UniProtKB-EC"/>
</dbReference>
<dbReference type="Gene3D" id="3.30.470.30">
    <property type="entry name" value="DNA ligase/mRNA capping enzyme"/>
    <property type="match status" value="1"/>
</dbReference>
<evidence type="ECO:0000313" key="17">
    <source>
        <dbReference type="EMBL" id="TQL49489.1"/>
    </source>
</evidence>
<dbReference type="PROSITE" id="PS00697">
    <property type="entry name" value="DNA_LIGASE_A1"/>
    <property type="match status" value="1"/>
</dbReference>
<evidence type="ECO:0000313" key="18">
    <source>
        <dbReference type="Proteomes" id="UP000319516"/>
    </source>
</evidence>
<evidence type="ECO:0000256" key="14">
    <source>
        <dbReference type="RuleBase" id="RU000617"/>
    </source>
</evidence>
<dbReference type="InterPro" id="IPR016059">
    <property type="entry name" value="DNA_ligase_ATP-dep_CS"/>
</dbReference>
<dbReference type="InterPro" id="IPR012340">
    <property type="entry name" value="NA-bd_OB-fold"/>
</dbReference>
<comment type="similarity">
    <text evidence="15">Belongs to the ATP-dependent DNA ligase family.</text>
</comment>
<evidence type="ECO:0000259" key="16">
    <source>
        <dbReference type="PROSITE" id="PS50160"/>
    </source>
</evidence>
<keyword evidence="7 14" id="KW-0067">ATP-binding</keyword>
<feature type="domain" description="ATP-dependent DNA ligase family profile" evidence="16">
    <location>
        <begin position="315"/>
        <end position="438"/>
    </location>
</feature>
<keyword evidence="9 14" id="KW-0233">DNA recombination</keyword>
<evidence type="ECO:0000256" key="5">
    <source>
        <dbReference type="ARBA" id="ARBA00022741"/>
    </source>
</evidence>
<keyword evidence="3" id="KW-0235">DNA replication</keyword>
<dbReference type="Pfam" id="PF04679">
    <property type="entry name" value="DNA_ligase_A_C"/>
    <property type="match status" value="1"/>
</dbReference>
<evidence type="ECO:0000256" key="13">
    <source>
        <dbReference type="ARBA" id="ARBA00054532"/>
    </source>
</evidence>
<dbReference type="EMBL" id="VFOP01000001">
    <property type="protein sequence ID" value="TQL49489.1"/>
    <property type="molecule type" value="Genomic_DNA"/>
</dbReference>
<organism evidence="17 18">
    <name type="scientific">Ornithinicoccus hortensis</name>
    <dbReference type="NCBI Taxonomy" id="82346"/>
    <lineage>
        <taxon>Bacteria</taxon>
        <taxon>Bacillati</taxon>
        <taxon>Actinomycetota</taxon>
        <taxon>Actinomycetes</taxon>
        <taxon>Micrococcales</taxon>
        <taxon>Intrasporangiaceae</taxon>
        <taxon>Ornithinicoccus</taxon>
    </lineage>
</organism>
<dbReference type="InterPro" id="IPR012309">
    <property type="entry name" value="DNA_ligase_ATP-dep_C"/>
</dbReference>
<protein>
    <recommendedName>
        <fullName evidence="14">DNA ligase</fullName>
        <ecNumber evidence="14">6.5.1.1</ecNumber>
    </recommendedName>
</protein>
<evidence type="ECO:0000256" key="3">
    <source>
        <dbReference type="ARBA" id="ARBA00022705"/>
    </source>
</evidence>
<dbReference type="InterPro" id="IPR012310">
    <property type="entry name" value="DNA_ligase_ATP-dep_cent"/>
</dbReference>
<evidence type="ECO:0000256" key="6">
    <source>
        <dbReference type="ARBA" id="ARBA00022763"/>
    </source>
</evidence>
<comment type="caution">
    <text evidence="17">The sequence shown here is derived from an EMBL/GenBank/DDBJ whole genome shotgun (WGS) entry which is preliminary data.</text>
</comment>
<keyword evidence="5 14" id="KW-0547">Nucleotide-binding</keyword>